<proteinExistence type="inferred from homology"/>
<accession>A0A7R7VLQ4</accession>
<dbReference type="PANTHER" id="PTHR45527:SF12">
    <property type="entry name" value="NONRIBOSOMAL PEPTIDE SYNTHETASE IVOA"/>
    <property type="match status" value="1"/>
</dbReference>
<keyword evidence="3 6" id="KW-0479">Metal-binding</keyword>
<dbReference type="Pfam" id="PF00067">
    <property type="entry name" value="p450"/>
    <property type="match status" value="1"/>
</dbReference>
<evidence type="ECO:0000313" key="9">
    <source>
        <dbReference type="Proteomes" id="UP000637239"/>
    </source>
</evidence>
<evidence type="ECO:0000256" key="3">
    <source>
        <dbReference type="ARBA" id="ARBA00022723"/>
    </source>
</evidence>
<evidence type="ECO:0000256" key="2">
    <source>
        <dbReference type="ARBA" id="ARBA00022553"/>
    </source>
</evidence>
<keyword evidence="9" id="KW-1185">Reference proteome</keyword>
<feature type="domain" description="AMP-dependent synthetase/ligase" evidence="7">
    <location>
        <begin position="15"/>
        <end position="112"/>
    </location>
</feature>
<keyword evidence="6" id="KW-0349">Heme</keyword>
<dbReference type="InterPro" id="IPR017972">
    <property type="entry name" value="Cyt_P450_CS"/>
</dbReference>
<feature type="domain" description="AMP-dependent synthetase/ligase" evidence="7">
    <location>
        <begin position="124"/>
        <end position="329"/>
    </location>
</feature>
<evidence type="ECO:0000256" key="5">
    <source>
        <dbReference type="ARBA" id="ARBA00023004"/>
    </source>
</evidence>
<dbReference type="GO" id="GO:0031177">
    <property type="term" value="F:phosphopantetheine binding"/>
    <property type="evidence" value="ECO:0007669"/>
    <property type="project" value="TreeGrafter"/>
</dbReference>
<dbReference type="GO" id="GO:0005506">
    <property type="term" value="F:iron ion binding"/>
    <property type="evidence" value="ECO:0007669"/>
    <property type="project" value="InterPro"/>
</dbReference>
<evidence type="ECO:0000256" key="1">
    <source>
        <dbReference type="ARBA" id="ARBA00022450"/>
    </source>
</evidence>
<reference evidence="8" key="2">
    <citation type="submission" date="2021-02" db="EMBL/GenBank/DDBJ databases">
        <title>Aspergillus chevalieri M1 genome sequence.</title>
        <authorList>
            <person name="Kadooka C."/>
            <person name="Mori K."/>
            <person name="Futagami T."/>
        </authorList>
    </citation>
    <scope>NUCLEOTIDE SEQUENCE</scope>
    <source>
        <strain evidence="8">M1</strain>
    </source>
</reference>
<dbReference type="GO" id="GO:0004497">
    <property type="term" value="F:monooxygenase activity"/>
    <property type="evidence" value="ECO:0007669"/>
    <property type="project" value="UniProtKB-KW"/>
</dbReference>
<evidence type="ECO:0000313" key="8">
    <source>
        <dbReference type="EMBL" id="BCR86921.1"/>
    </source>
</evidence>
<keyword evidence="5 6" id="KW-0408">Iron</keyword>
<dbReference type="SUPFAM" id="SSF56801">
    <property type="entry name" value="Acetyl-CoA synthetase-like"/>
    <property type="match status" value="1"/>
</dbReference>
<dbReference type="InterPro" id="IPR042099">
    <property type="entry name" value="ANL_N_sf"/>
</dbReference>
<dbReference type="Gene3D" id="3.40.50.12780">
    <property type="entry name" value="N-terminal domain of ligase-like"/>
    <property type="match status" value="1"/>
</dbReference>
<dbReference type="RefSeq" id="XP_043135443.1">
    <property type="nucleotide sequence ID" value="XM_043277578.1"/>
</dbReference>
<dbReference type="GO" id="GO:0016705">
    <property type="term" value="F:oxidoreductase activity, acting on paired donors, with incorporation or reduction of molecular oxygen"/>
    <property type="evidence" value="ECO:0007669"/>
    <property type="project" value="InterPro"/>
</dbReference>
<evidence type="ECO:0000259" key="7">
    <source>
        <dbReference type="Pfam" id="PF00501"/>
    </source>
</evidence>
<dbReference type="GeneID" id="66981280"/>
<dbReference type="AlphaFoldDB" id="A0A7R7VLQ4"/>
<dbReference type="GO" id="GO:0043041">
    <property type="term" value="P:amino acid activation for nonribosomal peptide biosynthetic process"/>
    <property type="evidence" value="ECO:0007669"/>
    <property type="project" value="TreeGrafter"/>
</dbReference>
<dbReference type="GO" id="GO:0005737">
    <property type="term" value="C:cytoplasm"/>
    <property type="evidence" value="ECO:0007669"/>
    <property type="project" value="TreeGrafter"/>
</dbReference>
<evidence type="ECO:0000256" key="4">
    <source>
        <dbReference type="ARBA" id="ARBA00023002"/>
    </source>
</evidence>
<organism evidence="8 9">
    <name type="scientific">Aspergillus chevalieri</name>
    <name type="common">Eurotium chevalieri</name>
    <dbReference type="NCBI Taxonomy" id="182096"/>
    <lineage>
        <taxon>Eukaryota</taxon>
        <taxon>Fungi</taxon>
        <taxon>Dikarya</taxon>
        <taxon>Ascomycota</taxon>
        <taxon>Pezizomycotina</taxon>
        <taxon>Eurotiomycetes</taxon>
        <taxon>Eurotiomycetidae</taxon>
        <taxon>Eurotiales</taxon>
        <taxon>Aspergillaceae</taxon>
        <taxon>Aspergillus</taxon>
        <taxon>Aspergillus subgen. Aspergillus</taxon>
    </lineage>
</organism>
<dbReference type="Proteomes" id="UP000637239">
    <property type="component" value="Chromosome 3"/>
</dbReference>
<dbReference type="InterPro" id="IPR000873">
    <property type="entry name" value="AMP-dep_synth/lig_dom"/>
</dbReference>
<dbReference type="Gene3D" id="1.10.630.10">
    <property type="entry name" value="Cytochrome P450"/>
    <property type="match status" value="1"/>
</dbReference>
<reference evidence="8" key="1">
    <citation type="submission" date="2021-01" db="EMBL/GenBank/DDBJ databases">
        <authorList>
            <consortium name="Aspergillus chevalieri M1 genome sequencing consortium"/>
            <person name="Kazuki M."/>
            <person name="Futagami T."/>
        </authorList>
    </citation>
    <scope>NUCLEOTIDE SEQUENCE</scope>
    <source>
        <strain evidence="8">M1</strain>
    </source>
</reference>
<dbReference type="EMBL" id="AP024418">
    <property type="protein sequence ID" value="BCR86921.1"/>
    <property type="molecule type" value="Genomic_DNA"/>
</dbReference>
<gene>
    <name evidence="8" type="ORF">ACHE_30908S</name>
</gene>
<sequence length="464" mass="51294">MFPDQQSCLFELVQRQYQLQTTAPAVCARDGDMTHEELERYSSRLAAYLQTRGVGAVSFVPLFFEKSRLTVLCQMAVMKAGGIFVLMDPAHPIRQAQRLCDELNVNLVLTSDALYNGLETQREVGLRNAAYTGFTAGSTGKPKIFVLEHLSVGQVLQALYSLIPVKPQSHLLQFAGYTFDISIMDHLAALVSGACLCVPSEWERRNSLADAMCGYQVDYACLTTSVLRTLRPADVPCVKTVVQIREAKASDVVDRWSHMCQLINAYGPAECALACSVQDRLGPGSEATNIETCITGALPVVDRDDYQCLLPIGAVGELVVEGPQVGRAYMGDPEKTAAAMKKWLRVVVSYSTDTFIAADALHWWPRILRPVLTRVLRLSGPDTFDPYRFLTLRQTAPDKETYAQATTPSPDHMGWGLGKHACPGRNLVLTEIKIALCHIPLKYEFQLPGDVRPRPSLFGIFLCF</sequence>
<dbReference type="GO" id="GO:0020037">
    <property type="term" value="F:heme binding"/>
    <property type="evidence" value="ECO:0007669"/>
    <property type="project" value="InterPro"/>
</dbReference>
<keyword evidence="2" id="KW-0597">Phosphoprotein</keyword>
<dbReference type="KEGG" id="ache:ACHE_30908S"/>
<keyword evidence="1" id="KW-0596">Phosphopantetheine</keyword>
<dbReference type="PANTHER" id="PTHR45527">
    <property type="entry name" value="NONRIBOSOMAL PEPTIDE SYNTHETASE"/>
    <property type="match status" value="1"/>
</dbReference>
<dbReference type="InterPro" id="IPR001128">
    <property type="entry name" value="Cyt_P450"/>
</dbReference>
<dbReference type="SUPFAM" id="SSF48264">
    <property type="entry name" value="Cytochrome P450"/>
    <property type="match status" value="1"/>
</dbReference>
<keyword evidence="4 6" id="KW-0560">Oxidoreductase</keyword>
<keyword evidence="6" id="KW-0503">Monooxygenase</keyword>
<dbReference type="PROSITE" id="PS00086">
    <property type="entry name" value="CYTOCHROME_P450"/>
    <property type="match status" value="1"/>
</dbReference>
<name>A0A7R7VLQ4_ASPCH</name>
<dbReference type="GO" id="GO:0044550">
    <property type="term" value="P:secondary metabolite biosynthetic process"/>
    <property type="evidence" value="ECO:0007669"/>
    <property type="project" value="TreeGrafter"/>
</dbReference>
<protein>
    <recommendedName>
        <fullName evidence="7">AMP-dependent synthetase/ligase domain-containing protein</fullName>
    </recommendedName>
</protein>
<dbReference type="Pfam" id="PF00501">
    <property type="entry name" value="AMP-binding"/>
    <property type="match status" value="2"/>
</dbReference>
<comment type="similarity">
    <text evidence="6">Belongs to the cytochrome P450 family.</text>
</comment>
<dbReference type="InterPro" id="IPR036396">
    <property type="entry name" value="Cyt_P450_sf"/>
</dbReference>
<evidence type="ECO:0000256" key="6">
    <source>
        <dbReference type="RuleBase" id="RU000461"/>
    </source>
</evidence>